<name>A0A8H5IAV0_9HYPO</name>
<proteinExistence type="inferred from homology"/>
<comment type="similarity">
    <text evidence="1">Belongs to the methyltransferase superfamily. LaeA methyltransferase family.</text>
</comment>
<dbReference type="PANTHER" id="PTHR43591">
    <property type="entry name" value="METHYLTRANSFERASE"/>
    <property type="match status" value="1"/>
</dbReference>
<dbReference type="Pfam" id="PF13489">
    <property type="entry name" value="Methyltransf_23"/>
    <property type="match status" value="1"/>
</dbReference>
<comment type="caution">
    <text evidence="2">The sequence shown here is derived from an EMBL/GenBank/DDBJ whole genome shotgun (WGS) entry which is preliminary data.</text>
</comment>
<dbReference type="EMBL" id="JAAOAM010000326">
    <property type="protein sequence ID" value="KAF5533642.1"/>
    <property type="molecule type" value="Genomic_DNA"/>
</dbReference>
<dbReference type="GO" id="GO:0008168">
    <property type="term" value="F:methyltransferase activity"/>
    <property type="evidence" value="ECO:0007669"/>
    <property type="project" value="UniProtKB-KW"/>
</dbReference>
<organism evidence="2 3">
    <name type="scientific">Fusarium mexicanum</name>
    <dbReference type="NCBI Taxonomy" id="751941"/>
    <lineage>
        <taxon>Eukaryota</taxon>
        <taxon>Fungi</taxon>
        <taxon>Dikarya</taxon>
        <taxon>Ascomycota</taxon>
        <taxon>Pezizomycotina</taxon>
        <taxon>Sordariomycetes</taxon>
        <taxon>Hypocreomycetidae</taxon>
        <taxon>Hypocreales</taxon>
        <taxon>Nectriaceae</taxon>
        <taxon>Fusarium</taxon>
        <taxon>Fusarium fujikuroi species complex</taxon>
    </lineage>
</organism>
<accession>A0A8H5IAV0</accession>
<keyword evidence="2" id="KW-0489">Methyltransferase</keyword>
<dbReference type="Proteomes" id="UP000522262">
    <property type="component" value="Unassembled WGS sequence"/>
</dbReference>
<dbReference type="CDD" id="cd02440">
    <property type="entry name" value="AdoMet_MTases"/>
    <property type="match status" value="1"/>
</dbReference>
<gene>
    <name evidence="2" type="ORF">FMEXI_11718</name>
</gene>
<keyword evidence="2" id="KW-0808">Transferase</keyword>
<sequence>MGPPTVYSESASPEIEPNEQILADLIDDEDGESISGDMSTVSITSSILAYRKHYGRTYENIQSTEYWAPNDAQQNHGLDLTHVGLFYTLDEKLFLAPIEEPKRVLDIGTGTGIWAIDFGDEYPEAEVTGTDLSPIQPVVVPPNVKFVIEDCLLDWTWPKDHFDFIHIRAMYGSVPDWVDLYRKAYTHLAPGGWIQDLEMDVKLQSDHVKLPLDHVFNVWANAFYTAGEKRGRSFGVCKGHTMRDNLNAAGFVDIVEKKIKAPIHLWASDERLKRAGELFLEALEQSVEGYANLLLMDLLGWYKEEVQVLLGLFRKEMKDKSKCAWVETTVTPARPGSERFALTHNPWTRPGRPQRDKSLRKVYQEKKTAVDHTPQSELRLLGVMLDISPTPAFSLIRASQNHNLRYNLVPIPVKAKLYPIPVYQNL</sequence>
<dbReference type="SUPFAM" id="SSF53335">
    <property type="entry name" value="S-adenosyl-L-methionine-dependent methyltransferases"/>
    <property type="match status" value="1"/>
</dbReference>
<evidence type="ECO:0000313" key="3">
    <source>
        <dbReference type="Proteomes" id="UP000522262"/>
    </source>
</evidence>
<keyword evidence="3" id="KW-1185">Reference proteome</keyword>
<evidence type="ECO:0000256" key="1">
    <source>
        <dbReference type="ARBA" id="ARBA00038158"/>
    </source>
</evidence>
<protein>
    <submittedName>
        <fullName evidence="2">Methyltransferase</fullName>
    </submittedName>
</protein>
<dbReference type="GO" id="GO:0032259">
    <property type="term" value="P:methylation"/>
    <property type="evidence" value="ECO:0007669"/>
    <property type="project" value="UniProtKB-KW"/>
</dbReference>
<dbReference type="InterPro" id="IPR029063">
    <property type="entry name" value="SAM-dependent_MTases_sf"/>
</dbReference>
<dbReference type="PANTHER" id="PTHR43591:SF24">
    <property type="entry name" value="2-METHOXY-6-POLYPRENYL-1,4-BENZOQUINOL METHYLASE, MITOCHONDRIAL"/>
    <property type="match status" value="1"/>
</dbReference>
<reference evidence="2 3" key="1">
    <citation type="submission" date="2020-05" db="EMBL/GenBank/DDBJ databases">
        <title>Identification and distribution of gene clusters putatively required for synthesis of sphingolipid metabolism inhibitors in phylogenetically diverse species of the filamentous fungus Fusarium.</title>
        <authorList>
            <person name="Kim H.-S."/>
            <person name="Busman M."/>
            <person name="Brown D.W."/>
            <person name="Divon H."/>
            <person name="Uhlig S."/>
            <person name="Proctor R.H."/>
        </authorList>
    </citation>
    <scope>NUCLEOTIDE SEQUENCE [LARGE SCALE GENOMIC DNA]</scope>
    <source>
        <strain evidence="2 3">NRRL 53147</strain>
    </source>
</reference>
<evidence type="ECO:0000313" key="2">
    <source>
        <dbReference type="EMBL" id="KAF5533642.1"/>
    </source>
</evidence>
<dbReference type="Gene3D" id="3.40.50.150">
    <property type="entry name" value="Vaccinia Virus protein VP39"/>
    <property type="match status" value="1"/>
</dbReference>
<dbReference type="AlphaFoldDB" id="A0A8H5IAV0"/>